<evidence type="ECO:0000313" key="1">
    <source>
        <dbReference type="EMBL" id="TXC91462.1"/>
    </source>
</evidence>
<dbReference type="EMBL" id="VOQF01000004">
    <property type="protein sequence ID" value="TXC91462.1"/>
    <property type="molecule type" value="Genomic_DNA"/>
</dbReference>
<keyword evidence="2" id="KW-1185">Reference proteome</keyword>
<comment type="caution">
    <text evidence="1">The sequence shown here is derived from an EMBL/GenBank/DDBJ whole genome shotgun (WGS) entry which is preliminary data.</text>
</comment>
<dbReference type="InterPro" id="IPR025552">
    <property type="entry name" value="YkyB"/>
</dbReference>
<dbReference type="RefSeq" id="WP_146947119.1">
    <property type="nucleotide sequence ID" value="NZ_VOQF01000004.1"/>
</dbReference>
<gene>
    <name evidence="1" type="ORF">FS935_07405</name>
</gene>
<dbReference type="Proteomes" id="UP000321363">
    <property type="component" value="Unassembled WGS sequence"/>
</dbReference>
<organism evidence="1 2">
    <name type="scientific">Metabacillus litoralis</name>
    <dbReference type="NCBI Taxonomy" id="152268"/>
    <lineage>
        <taxon>Bacteria</taxon>
        <taxon>Bacillati</taxon>
        <taxon>Bacillota</taxon>
        <taxon>Bacilli</taxon>
        <taxon>Bacillales</taxon>
        <taxon>Bacillaceae</taxon>
        <taxon>Metabacillus</taxon>
    </lineage>
</organism>
<reference evidence="1 2" key="1">
    <citation type="journal article" date="2005" name="Int. J. Syst. Evol. Microbiol.">
        <title>Bacillus litoralis sp. nov., isolated from a tidal flat of the Yellow Sea in Korea.</title>
        <authorList>
            <person name="Yoon J.H."/>
            <person name="Oh T.K."/>
        </authorList>
    </citation>
    <scope>NUCLEOTIDE SEQUENCE [LARGE SCALE GENOMIC DNA]</scope>
    <source>
        <strain evidence="1 2">SW-211</strain>
    </source>
</reference>
<evidence type="ECO:0000313" key="2">
    <source>
        <dbReference type="Proteomes" id="UP000321363"/>
    </source>
</evidence>
<accession>A0A5C6W276</accession>
<sequence length="159" mass="18417">MDDHKRLDPTKQSTTENLARAIYVVNRHAKTAPNPKFLYLLKKNALIKLLQEGRAQKKGLHFSNNPKFSQQQSDVLVSAGEYYFHMPPTKDDFDKLPHLGTLNQTYRNPKANMSLTKAKILLQNYVDIKEDQSTPQTIHSNKSRTYQKPVFKRLGESYR</sequence>
<dbReference type="AlphaFoldDB" id="A0A5C6W276"/>
<proteinExistence type="predicted"/>
<evidence type="ECO:0008006" key="3">
    <source>
        <dbReference type="Google" id="ProtNLM"/>
    </source>
</evidence>
<dbReference type="Pfam" id="PF14177">
    <property type="entry name" value="YkyB"/>
    <property type="match status" value="1"/>
</dbReference>
<protein>
    <recommendedName>
        <fullName evidence="3">YkyB-like protein</fullName>
    </recommendedName>
</protein>
<name>A0A5C6W276_9BACI</name>
<dbReference type="OrthoDB" id="2360869at2"/>